<feature type="compositionally biased region" description="Basic residues" evidence="1">
    <location>
        <begin position="37"/>
        <end position="50"/>
    </location>
</feature>
<name>A0A1E5UVN2_9POAL</name>
<organism evidence="2 3">
    <name type="scientific">Dichanthelium oligosanthes</name>
    <dbReference type="NCBI Taxonomy" id="888268"/>
    <lineage>
        <taxon>Eukaryota</taxon>
        <taxon>Viridiplantae</taxon>
        <taxon>Streptophyta</taxon>
        <taxon>Embryophyta</taxon>
        <taxon>Tracheophyta</taxon>
        <taxon>Spermatophyta</taxon>
        <taxon>Magnoliopsida</taxon>
        <taxon>Liliopsida</taxon>
        <taxon>Poales</taxon>
        <taxon>Poaceae</taxon>
        <taxon>PACMAD clade</taxon>
        <taxon>Panicoideae</taxon>
        <taxon>Panicodae</taxon>
        <taxon>Paniceae</taxon>
        <taxon>Dichantheliinae</taxon>
        <taxon>Dichanthelium</taxon>
    </lineage>
</organism>
<feature type="region of interest" description="Disordered" evidence="1">
    <location>
        <begin position="13"/>
        <end position="50"/>
    </location>
</feature>
<feature type="compositionally biased region" description="Low complexity" evidence="1">
    <location>
        <begin position="21"/>
        <end position="30"/>
    </location>
</feature>
<dbReference type="Proteomes" id="UP000095767">
    <property type="component" value="Unassembled WGS sequence"/>
</dbReference>
<protein>
    <submittedName>
        <fullName evidence="2">Uncharacterized protein</fullName>
    </submittedName>
</protein>
<comment type="caution">
    <text evidence="2">The sequence shown here is derived from an EMBL/GenBank/DDBJ whole genome shotgun (WGS) entry which is preliminary data.</text>
</comment>
<dbReference type="EMBL" id="LWDX02061490">
    <property type="protein sequence ID" value="OEL16949.1"/>
    <property type="molecule type" value="Genomic_DNA"/>
</dbReference>
<dbReference type="AlphaFoldDB" id="A0A1E5UVN2"/>
<feature type="non-terminal residue" evidence="2">
    <location>
        <position position="1"/>
    </location>
</feature>
<evidence type="ECO:0000313" key="2">
    <source>
        <dbReference type="EMBL" id="OEL16949.1"/>
    </source>
</evidence>
<evidence type="ECO:0000313" key="3">
    <source>
        <dbReference type="Proteomes" id="UP000095767"/>
    </source>
</evidence>
<sequence>LLARDAAACVEVGDGGGGQRAGRAAQVAGVRGDGNARRRGRQLRGQRHGGVRAPRLRAVGARGLGQETFSPLSDF</sequence>
<proteinExistence type="predicted"/>
<reference evidence="2 3" key="1">
    <citation type="submission" date="2016-09" db="EMBL/GenBank/DDBJ databases">
        <title>The draft genome of Dichanthelium oligosanthes: A C3 panicoid grass species.</title>
        <authorList>
            <person name="Studer A.J."/>
            <person name="Schnable J.C."/>
            <person name="Brutnell T.P."/>
        </authorList>
    </citation>
    <scope>NUCLEOTIDE SEQUENCE [LARGE SCALE GENOMIC DNA]</scope>
    <source>
        <strain evidence="3">cv. Kellogg 1175</strain>
        <tissue evidence="2">Leaf</tissue>
    </source>
</reference>
<keyword evidence="3" id="KW-1185">Reference proteome</keyword>
<gene>
    <name evidence="2" type="ORF">BAE44_0022031</name>
</gene>
<evidence type="ECO:0000256" key="1">
    <source>
        <dbReference type="SAM" id="MobiDB-lite"/>
    </source>
</evidence>
<accession>A0A1E5UVN2</accession>